<dbReference type="AlphaFoldDB" id="A0A9X2Q6W1"/>
<accession>A0A9X2Q6W1</accession>
<evidence type="ECO:0000313" key="1">
    <source>
        <dbReference type="EMBL" id="MCS3709748.1"/>
    </source>
</evidence>
<name>A0A9X2Q6W1_9BACT</name>
<dbReference type="RefSeq" id="WP_259123563.1">
    <property type="nucleotide sequence ID" value="NZ_JANTZO010000005.1"/>
</dbReference>
<organism evidence="1 2">
    <name type="scientific">Salinibacter ruber</name>
    <dbReference type="NCBI Taxonomy" id="146919"/>
    <lineage>
        <taxon>Bacteria</taxon>
        <taxon>Pseudomonadati</taxon>
        <taxon>Rhodothermota</taxon>
        <taxon>Rhodothermia</taxon>
        <taxon>Rhodothermales</taxon>
        <taxon>Salinibacteraceae</taxon>
        <taxon>Salinibacter</taxon>
    </lineage>
</organism>
<evidence type="ECO:0000313" key="2">
    <source>
        <dbReference type="Proteomes" id="UP001155057"/>
    </source>
</evidence>
<dbReference type="EMBL" id="JANUAE010000004">
    <property type="protein sequence ID" value="MCS3709748.1"/>
    <property type="molecule type" value="Genomic_DNA"/>
</dbReference>
<protein>
    <submittedName>
        <fullName evidence="1">Uncharacterized protein</fullName>
    </submittedName>
</protein>
<dbReference type="Proteomes" id="UP001155057">
    <property type="component" value="Unassembled WGS sequence"/>
</dbReference>
<sequence>MYDPSFVSRILVELVAATGEVTTVEHDDVLHVPHLAYRRADAMETAIEEVRATIFDVSYEETRRMDSKTPSPEKIREWVRMQIDANAGVTCAVCGTKIGFKQGTSSPIGSLHRGCAREHEREHPGLW</sequence>
<gene>
    <name evidence="1" type="ORF">GGP61_001352</name>
</gene>
<comment type="caution">
    <text evidence="1">The sequence shown here is derived from an EMBL/GenBank/DDBJ whole genome shotgun (WGS) entry which is preliminary data.</text>
</comment>
<reference evidence="1" key="1">
    <citation type="submission" date="2022-08" db="EMBL/GenBank/DDBJ databases">
        <title>Genomic Encyclopedia of Type Strains, Phase V (KMG-V): Genome sequencing to study the core and pangenomes of soil and plant-associated prokaryotes.</title>
        <authorList>
            <person name="Whitman W."/>
        </authorList>
    </citation>
    <scope>NUCLEOTIDE SEQUENCE</scope>
    <source>
        <strain evidence="1">SP3049</strain>
    </source>
</reference>
<proteinExistence type="predicted"/>